<dbReference type="Proteomes" id="UP000505355">
    <property type="component" value="Chromosome"/>
</dbReference>
<dbReference type="EMBL" id="CP054139">
    <property type="protein sequence ID" value="QKJ30735.1"/>
    <property type="molecule type" value="Genomic_DNA"/>
</dbReference>
<evidence type="ECO:0000256" key="1">
    <source>
        <dbReference type="SAM" id="Phobius"/>
    </source>
</evidence>
<protein>
    <recommendedName>
        <fullName evidence="4">Tetratricopeptide repeat protein</fullName>
    </recommendedName>
</protein>
<keyword evidence="1" id="KW-0472">Membrane</keyword>
<dbReference type="RefSeq" id="WP_173415407.1">
    <property type="nucleotide sequence ID" value="NZ_CP054139.1"/>
</dbReference>
<gene>
    <name evidence="2" type="ORF">HQ865_13560</name>
</gene>
<dbReference type="SUPFAM" id="SSF48452">
    <property type="entry name" value="TPR-like"/>
    <property type="match status" value="1"/>
</dbReference>
<dbReference type="AlphaFoldDB" id="A0A7D4TVQ3"/>
<evidence type="ECO:0000313" key="3">
    <source>
        <dbReference type="Proteomes" id="UP000505355"/>
    </source>
</evidence>
<accession>A0A7D4TVQ3</accession>
<keyword evidence="3" id="KW-1185">Reference proteome</keyword>
<name>A0A7D4TVQ3_9SPHI</name>
<dbReference type="InterPro" id="IPR011990">
    <property type="entry name" value="TPR-like_helical_dom_sf"/>
</dbReference>
<keyword evidence="1" id="KW-0812">Transmembrane</keyword>
<reference evidence="2 3" key="1">
    <citation type="submission" date="2020-05" db="EMBL/GenBank/DDBJ databases">
        <title>Mucilaginibacter mali sp. nov.</title>
        <authorList>
            <person name="Kim H.S."/>
            <person name="Lee K.C."/>
            <person name="Suh M.K."/>
            <person name="Kim J.-S."/>
            <person name="Han K.-I."/>
            <person name="Eom M.K."/>
            <person name="Shin Y.K."/>
            <person name="Lee J.-S."/>
        </authorList>
    </citation>
    <scope>NUCLEOTIDE SEQUENCE [LARGE SCALE GENOMIC DNA]</scope>
    <source>
        <strain evidence="2 3">G2-14</strain>
    </source>
</reference>
<keyword evidence="1" id="KW-1133">Transmembrane helix</keyword>
<dbReference type="Gene3D" id="1.25.40.10">
    <property type="entry name" value="Tetratricopeptide repeat domain"/>
    <property type="match status" value="1"/>
</dbReference>
<feature type="transmembrane region" description="Helical" evidence="1">
    <location>
        <begin position="95"/>
        <end position="113"/>
    </location>
</feature>
<sequence>MENDSILQASRYADGEMEPHEQREFELLMQGDAQLRDYVEQYQQATVALQTHFSADENLDGLKQTLGNLNSQYFNPEAAIVEMRPTAKVVSFKTYARWISGVAAVLIIGLFIFNPWRKSLFEQYNTATTMSVAERGEGTQTNLEKAAVYYNKKEFTNAGNLLAKEYAADTTKSLVAYYYAITLIQNKQEAKARSILQSIYNGISAFKYDAAYYMALSYVKQKNNALAKQWLKLVPVGTANYKKASELLTKL</sequence>
<evidence type="ECO:0008006" key="4">
    <source>
        <dbReference type="Google" id="ProtNLM"/>
    </source>
</evidence>
<organism evidence="2 3">
    <name type="scientific">Mucilaginibacter mali</name>
    <dbReference type="NCBI Taxonomy" id="2740462"/>
    <lineage>
        <taxon>Bacteria</taxon>
        <taxon>Pseudomonadati</taxon>
        <taxon>Bacteroidota</taxon>
        <taxon>Sphingobacteriia</taxon>
        <taxon>Sphingobacteriales</taxon>
        <taxon>Sphingobacteriaceae</taxon>
        <taxon>Mucilaginibacter</taxon>
    </lineage>
</organism>
<proteinExistence type="predicted"/>
<evidence type="ECO:0000313" key="2">
    <source>
        <dbReference type="EMBL" id="QKJ30735.1"/>
    </source>
</evidence>
<dbReference type="KEGG" id="mmab:HQ865_13560"/>